<dbReference type="Gene3D" id="2.10.70.100">
    <property type="match status" value="1"/>
</dbReference>
<dbReference type="Gene3D" id="3.60.40.10">
    <property type="entry name" value="PPM-type phosphatase domain"/>
    <property type="match status" value="1"/>
</dbReference>
<dbReference type="PANTHER" id="PTHR43156:SF2">
    <property type="entry name" value="STAGE II SPORULATION PROTEIN E"/>
    <property type="match status" value="1"/>
</dbReference>
<dbReference type="InterPro" id="IPR013656">
    <property type="entry name" value="PAS_4"/>
</dbReference>
<dbReference type="CDD" id="cd00130">
    <property type="entry name" value="PAS"/>
    <property type="match status" value="2"/>
</dbReference>
<dbReference type="InterPro" id="IPR013655">
    <property type="entry name" value="PAS_fold_3"/>
</dbReference>
<dbReference type="InterPro" id="IPR035965">
    <property type="entry name" value="PAS-like_dom_sf"/>
</dbReference>
<dbReference type="InterPro" id="IPR003018">
    <property type="entry name" value="GAF"/>
</dbReference>
<dbReference type="Proteomes" id="UP000198680">
    <property type="component" value="Unassembled WGS sequence"/>
</dbReference>
<dbReference type="GO" id="GO:0016791">
    <property type="term" value="F:phosphatase activity"/>
    <property type="evidence" value="ECO:0007669"/>
    <property type="project" value="TreeGrafter"/>
</dbReference>
<dbReference type="RefSeq" id="WP_091221177.1">
    <property type="nucleotide sequence ID" value="NZ_FNHE01000009.1"/>
</dbReference>
<reference evidence="5" key="1">
    <citation type="submission" date="2016-10" db="EMBL/GenBank/DDBJ databases">
        <authorList>
            <person name="Varghese N."/>
            <person name="Submissions S."/>
        </authorList>
    </citation>
    <scope>NUCLEOTIDE SEQUENCE [LARGE SCALE GENOMIC DNA]</scope>
    <source>
        <strain evidence="5">DSM 45419</strain>
    </source>
</reference>
<dbReference type="Pfam" id="PF08447">
    <property type="entry name" value="PAS_3"/>
    <property type="match status" value="1"/>
</dbReference>
<dbReference type="InterPro" id="IPR052016">
    <property type="entry name" value="Bact_Sigma-Reg"/>
</dbReference>
<proteinExistence type="predicted"/>
<keyword evidence="5" id="KW-1185">Reference proteome</keyword>
<dbReference type="InterPro" id="IPR000700">
    <property type="entry name" value="PAS-assoc_C"/>
</dbReference>
<gene>
    <name evidence="4" type="ORF">SAMN05660642_03474</name>
</gene>
<dbReference type="Gene3D" id="3.30.450.40">
    <property type="match status" value="1"/>
</dbReference>
<dbReference type="PROSITE" id="PS50113">
    <property type="entry name" value="PAC"/>
    <property type="match status" value="1"/>
</dbReference>
<feature type="domain" description="PAS" evidence="2">
    <location>
        <begin position="141"/>
        <end position="185"/>
    </location>
</feature>
<sequence>MNLDRTPAETGDPDPEAAVTRLRFDLAIDAAGIGSFDWDLVTGRLEWDDRLLEIFGYDRASWPGTIEAFVERLHPDDATRTLQALRHAIDTQGEYDAEFRVVLPTGETRWVQGRGRALADEAGKSVRLLGAGYDTTEHRQADARVARVLESMNAAFFALDRDWRFTYVNGEAERVLQRSRGDLLGGDIWALFPAAMGSDFEAHYRGAAATGRERVFEAYYPAPLDAWYEVRAWPGPDGLSVYFLDVTERRAAEERARASAARLALIAEAGAVTGETLGSGAGEDAALQRLAEAVVPVLGDWVIVSLAGADGRMRDVGSWHVDPAQRATVARYAGLRLAALPPDAPIMRALASGRTLTVADVGAAVGRTLPPGEVSDVFWALDPRTAVTLPLVARGRTLGALSTYRSAGRPAADDDDVATAQEVAARVALALDNARLYEQQRRLAEGLQRSLLSAPPAPDAAEIVVRYRPAVEVAQVGGDWYDAFVQPSGTTMLVIGDVVGHDTEAAAAMGQLRGLLRGTAYRDGVGPAQVLSDLDAAMQGLGMRTMATAAVARVEQSPEQRDAGLTTLRWSNAGHPPPLVLHTDGRVEALAAERPDLMLGVDPATSRSESVLTVRRGSTLLLYTDGLVEGRDLPLDEGIGRLSAALAELGDQPLEQLCDAVIERLRPERLQDDIALVAIRLHPQG</sequence>
<evidence type="ECO:0000313" key="4">
    <source>
        <dbReference type="EMBL" id="SDM86268.1"/>
    </source>
</evidence>
<name>A0A1G9WP18_9ACTN</name>
<dbReference type="SUPFAM" id="SSF81606">
    <property type="entry name" value="PP2C-like"/>
    <property type="match status" value="1"/>
</dbReference>
<organism evidence="4 5">
    <name type="scientific">Geodermatophilus siccatus</name>
    <dbReference type="NCBI Taxonomy" id="1137991"/>
    <lineage>
        <taxon>Bacteria</taxon>
        <taxon>Bacillati</taxon>
        <taxon>Actinomycetota</taxon>
        <taxon>Actinomycetes</taxon>
        <taxon>Geodermatophilales</taxon>
        <taxon>Geodermatophilaceae</taxon>
        <taxon>Geodermatophilus</taxon>
    </lineage>
</organism>
<dbReference type="Pfam" id="PF01590">
    <property type="entry name" value="GAF"/>
    <property type="match status" value="1"/>
</dbReference>
<dbReference type="InterPro" id="IPR001610">
    <property type="entry name" value="PAC"/>
</dbReference>
<dbReference type="InterPro" id="IPR036457">
    <property type="entry name" value="PPM-type-like_dom_sf"/>
</dbReference>
<dbReference type="InterPro" id="IPR029016">
    <property type="entry name" value="GAF-like_dom_sf"/>
</dbReference>
<dbReference type="STRING" id="1137991.SAMN05660642_03474"/>
<dbReference type="Gene3D" id="3.30.450.20">
    <property type="entry name" value="PAS domain"/>
    <property type="match status" value="2"/>
</dbReference>
<dbReference type="NCBIfam" id="TIGR00229">
    <property type="entry name" value="sensory_box"/>
    <property type="match status" value="1"/>
</dbReference>
<dbReference type="Pfam" id="PF08448">
    <property type="entry name" value="PAS_4"/>
    <property type="match status" value="1"/>
</dbReference>
<protein>
    <submittedName>
        <fullName evidence="4">PAS domain S-box-containing protein</fullName>
    </submittedName>
</protein>
<feature type="domain" description="PAC" evidence="3">
    <location>
        <begin position="95"/>
        <end position="147"/>
    </location>
</feature>
<evidence type="ECO:0000259" key="2">
    <source>
        <dbReference type="PROSITE" id="PS50112"/>
    </source>
</evidence>
<keyword evidence="1" id="KW-0378">Hydrolase</keyword>
<accession>A0A1G9WP18</accession>
<dbReference type="SUPFAM" id="SSF55785">
    <property type="entry name" value="PYP-like sensor domain (PAS domain)"/>
    <property type="match status" value="2"/>
</dbReference>
<dbReference type="SMART" id="SM00065">
    <property type="entry name" value="GAF"/>
    <property type="match status" value="1"/>
</dbReference>
<dbReference type="InterPro" id="IPR000014">
    <property type="entry name" value="PAS"/>
</dbReference>
<feature type="domain" description="PAS" evidence="2">
    <location>
        <begin position="20"/>
        <end position="92"/>
    </location>
</feature>
<dbReference type="PROSITE" id="PS50112">
    <property type="entry name" value="PAS"/>
    <property type="match status" value="2"/>
</dbReference>
<dbReference type="EMBL" id="FNHE01000009">
    <property type="protein sequence ID" value="SDM86268.1"/>
    <property type="molecule type" value="Genomic_DNA"/>
</dbReference>
<dbReference type="Pfam" id="PF07228">
    <property type="entry name" value="SpoIIE"/>
    <property type="match status" value="1"/>
</dbReference>
<dbReference type="AlphaFoldDB" id="A0A1G9WP18"/>
<evidence type="ECO:0000313" key="5">
    <source>
        <dbReference type="Proteomes" id="UP000198680"/>
    </source>
</evidence>
<dbReference type="SUPFAM" id="SSF55781">
    <property type="entry name" value="GAF domain-like"/>
    <property type="match status" value="1"/>
</dbReference>
<dbReference type="SMART" id="SM00086">
    <property type="entry name" value="PAC"/>
    <property type="match status" value="1"/>
</dbReference>
<dbReference type="SMART" id="SM00331">
    <property type="entry name" value="PP2C_SIG"/>
    <property type="match status" value="1"/>
</dbReference>
<dbReference type="SMART" id="SM00091">
    <property type="entry name" value="PAS"/>
    <property type="match status" value="2"/>
</dbReference>
<dbReference type="InterPro" id="IPR001932">
    <property type="entry name" value="PPM-type_phosphatase-like_dom"/>
</dbReference>
<evidence type="ECO:0000256" key="1">
    <source>
        <dbReference type="ARBA" id="ARBA00022801"/>
    </source>
</evidence>
<dbReference type="OrthoDB" id="118142at2"/>
<evidence type="ECO:0000259" key="3">
    <source>
        <dbReference type="PROSITE" id="PS50113"/>
    </source>
</evidence>
<dbReference type="PANTHER" id="PTHR43156">
    <property type="entry name" value="STAGE II SPORULATION PROTEIN E-RELATED"/>
    <property type="match status" value="1"/>
</dbReference>